<dbReference type="Proteomes" id="UP000602284">
    <property type="component" value="Unassembled WGS sequence"/>
</dbReference>
<dbReference type="EMBL" id="JAEQNB010000008">
    <property type="protein sequence ID" value="MBL0389079.1"/>
    <property type="molecule type" value="Genomic_DNA"/>
</dbReference>
<dbReference type="InterPro" id="IPR001173">
    <property type="entry name" value="Glyco_trans_2-like"/>
</dbReference>
<proteinExistence type="predicted"/>
<dbReference type="CDD" id="cd00761">
    <property type="entry name" value="Glyco_tranf_GTA_type"/>
    <property type="match status" value="1"/>
</dbReference>
<organism evidence="2 3">
    <name type="scientific">Tumebacillus amylolyticus</name>
    <dbReference type="NCBI Taxonomy" id="2801339"/>
    <lineage>
        <taxon>Bacteria</taxon>
        <taxon>Bacillati</taxon>
        <taxon>Bacillota</taxon>
        <taxon>Bacilli</taxon>
        <taxon>Bacillales</taxon>
        <taxon>Alicyclobacillaceae</taxon>
        <taxon>Tumebacillus</taxon>
    </lineage>
</organism>
<dbReference type="RefSeq" id="WP_201638074.1">
    <property type="nucleotide sequence ID" value="NZ_JAEQNB010000008.1"/>
</dbReference>
<name>A0ABS1JFL3_9BACL</name>
<feature type="domain" description="Glycosyltransferase 2-like" evidence="1">
    <location>
        <begin position="4"/>
        <end position="129"/>
    </location>
</feature>
<evidence type="ECO:0000259" key="1">
    <source>
        <dbReference type="Pfam" id="PF00535"/>
    </source>
</evidence>
<sequence length="266" mass="29118">MFAVIPARNEASRIASAIRNVRLAGVPKIVVVVNGCHDGTREVVSQMQEGDLTLLTFRDALGVDIPRAIGAAYAYSRGAESVLFYDGDLIGHHRDELGNLVKSASRFAVDLALTDTYGTAHDAVSARDTLIRLRYDVNHKLGLAARLGLSNPAHGPHLVSRRLLREIPLAYLGKPPLLLAYAAKRGFHVDTLAHIPNARLGSAHKGPTHSERIRETIIGDLLEALCLVEGKPLSREFRGLVFDGYDSERRFDLLAKFAESLQKKTD</sequence>
<gene>
    <name evidence="2" type="ORF">JJB07_21020</name>
</gene>
<protein>
    <submittedName>
        <fullName evidence="2">Glycosyltransferase</fullName>
    </submittedName>
</protein>
<dbReference type="Pfam" id="PF00535">
    <property type="entry name" value="Glycos_transf_2"/>
    <property type="match status" value="1"/>
</dbReference>
<reference evidence="2 3" key="1">
    <citation type="submission" date="2021-01" db="EMBL/GenBank/DDBJ databases">
        <title>Tumebacillus sp. strain ITR2 16S ribosomal RNA gene Genome sequencing and assembly.</title>
        <authorList>
            <person name="Kang M."/>
        </authorList>
    </citation>
    <scope>NUCLEOTIDE SEQUENCE [LARGE SCALE GENOMIC DNA]</scope>
    <source>
        <strain evidence="2 3">ITR2</strain>
    </source>
</reference>
<evidence type="ECO:0000313" key="2">
    <source>
        <dbReference type="EMBL" id="MBL0389079.1"/>
    </source>
</evidence>
<dbReference type="Gene3D" id="3.90.550.10">
    <property type="entry name" value="Spore Coat Polysaccharide Biosynthesis Protein SpsA, Chain A"/>
    <property type="match status" value="1"/>
</dbReference>
<dbReference type="SUPFAM" id="SSF53448">
    <property type="entry name" value="Nucleotide-diphospho-sugar transferases"/>
    <property type="match status" value="1"/>
</dbReference>
<evidence type="ECO:0000313" key="3">
    <source>
        <dbReference type="Proteomes" id="UP000602284"/>
    </source>
</evidence>
<dbReference type="InterPro" id="IPR029044">
    <property type="entry name" value="Nucleotide-diphossugar_trans"/>
</dbReference>
<accession>A0ABS1JFL3</accession>
<comment type="caution">
    <text evidence="2">The sequence shown here is derived from an EMBL/GenBank/DDBJ whole genome shotgun (WGS) entry which is preliminary data.</text>
</comment>
<keyword evidence="3" id="KW-1185">Reference proteome</keyword>